<name>A0A2G2W174_CAPBA</name>
<protein>
    <submittedName>
        <fullName evidence="3">Glutathione S-transferase TCHQD</fullName>
    </submittedName>
</protein>
<organism evidence="3 4">
    <name type="scientific">Capsicum baccatum</name>
    <name type="common">Peruvian pepper</name>
    <dbReference type="NCBI Taxonomy" id="33114"/>
    <lineage>
        <taxon>Eukaryota</taxon>
        <taxon>Viridiplantae</taxon>
        <taxon>Streptophyta</taxon>
        <taxon>Embryophyta</taxon>
        <taxon>Tracheophyta</taxon>
        <taxon>Spermatophyta</taxon>
        <taxon>Magnoliopsida</taxon>
        <taxon>eudicotyledons</taxon>
        <taxon>Gunneridae</taxon>
        <taxon>Pentapetalae</taxon>
        <taxon>asterids</taxon>
        <taxon>lamiids</taxon>
        <taxon>Solanales</taxon>
        <taxon>Solanaceae</taxon>
        <taxon>Solanoideae</taxon>
        <taxon>Capsiceae</taxon>
        <taxon>Capsicum</taxon>
    </lineage>
</organism>
<dbReference type="PANTHER" id="PTHR45374:SF1">
    <property type="entry name" value="GLUTATHIONE S-TRANSFERASE TCHQD"/>
    <property type="match status" value="1"/>
</dbReference>
<dbReference type="Gene3D" id="3.80.10.10">
    <property type="entry name" value="Ribonuclease Inhibitor"/>
    <property type="match status" value="1"/>
</dbReference>
<dbReference type="InterPro" id="IPR044617">
    <property type="entry name" value="TCHQD"/>
</dbReference>
<dbReference type="Pfam" id="PF00646">
    <property type="entry name" value="F-box"/>
    <property type="match status" value="1"/>
</dbReference>
<dbReference type="GO" id="GO:0004364">
    <property type="term" value="F:glutathione transferase activity"/>
    <property type="evidence" value="ECO:0007669"/>
    <property type="project" value="InterPro"/>
</dbReference>
<dbReference type="OrthoDB" id="1534647at2759"/>
<proteinExistence type="predicted"/>
<dbReference type="Proteomes" id="UP000224567">
    <property type="component" value="Unassembled WGS sequence"/>
</dbReference>
<dbReference type="InterPro" id="IPR001810">
    <property type="entry name" value="F-box_dom"/>
</dbReference>
<dbReference type="STRING" id="33114.A0A2G2W174"/>
<evidence type="ECO:0000313" key="3">
    <source>
        <dbReference type="EMBL" id="PHT38939.1"/>
    </source>
</evidence>
<reference evidence="4" key="2">
    <citation type="journal article" date="2017" name="J. Anim. Genet.">
        <title>Multiple reference genome sequences of hot pepper reveal the massive evolution of plant disease resistance genes by retroduplication.</title>
        <authorList>
            <person name="Kim S."/>
            <person name="Park J."/>
            <person name="Yeom S.-I."/>
            <person name="Kim Y.-M."/>
            <person name="Seo E."/>
            <person name="Kim K.-T."/>
            <person name="Kim M.-S."/>
            <person name="Lee J.M."/>
            <person name="Cheong K."/>
            <person name="Shin H.-S."/>
            <person name="Kim S.-B."/>
            <person name="Han K."/>
            <person name="Lee J."/>
            <person name="Park M."/>
            <person name="Lee H.-A."/>
            <person name="Lee H.-Y."/>
            <person name="Lee Y."/>
            <person name="Oh S."/>
            <person name="Lee J.H."/>
            <person name="Choi E."/>
            <person name="Choi E."/>
            <person name="Lee S.E."/>
            <person name="Jeon J."/>
            <person name="Kim H."/>
            <person name="Choi G."/>
            <person name="Song H."/>
            <person name="Lee J."/>
            <person name="Lee S.-C."/>
            <person name="Kwon J.-K."/>
            <person name="Lee H.-Y."/>
            <person name="Koo N."/>
            <person name="Hong Y."/>
            <person name="Kim R.W."/>
            <person name="Kang W.-H."/>
            <person name="Huh J.H."/>
            <person name="Kang B.-C."/>
            <person name="Yang T.-J."/>
            <person name="Lee Y.-H."/>
            <person name="Bennetzen J.L."/>
            <person name="Choi D."/>
        </authorList>
    </citation>
    <scope>NUCLEOTIDE SEQUENCE [LARGE SCALE GENOMIC DNA]</scope>
    <source>
        <strain evidence="4">cv. PBC81</strain>
    </source>
</reference>
<dbReference type="SUPFAM" id="SSF81383">
    <property type="entry name" value="F-box domain"/>
    <property type="match status" value="1"/>
</dbReference>
<comment type="caution">
    <text evidence="3">The sequence shown here is derived from an EMBL/GenBank/DDBJ whole genome shotgun (WGS) entry which is preliminary data.</text>
</comment>
<evidence type="ECO:0000313" key="4">
    <source>
        <dbReference type="Proteomes" id="UP000224567"/>
    </source>
</evidence>
<dbReference type="Pfam" id="PF24758">
    <property type="entry name" value="LRR_At5g56370"/>
    <property type="match status" value="1"/>
</dbReference>
<gene>
    <name evidence="3" type="ORF">CQW23_22512</name>
</gene>
<sequence>MLDVLPECLIHKILSRLTFIEVAKLSILSKTWPKAWLTYVNLDFAVDNLNAKVVDYIMKKHRDEKIHIEKFVLSDCSGYSCNEVFPMFDMWLDIALENGVKYLVFGCAISTSYPLPMFKILAPNSLRELVLYSCDLKRALLSSGVVNCNSLRKLSLRHVDLDQNLLRTLLNSCPVITSFILDNCSGLEKIEILNLRKIKSVTIWKSNIYQHVKIHAPTLEHFSCYSTDRDAKYQRIPELDIIDAPNLLSLEYKGDEIPANFVDANLQWSCHPRELKIDSTRSMIAHVMDRLMYMKSSSQLKEVQADMYDWENRRWHHVELGRAIIAQMAESPDLASTYYSKVKEANDTDDKLENTEVPTRSKDHLGNLLHEVEVKLSEESYLAAQESSVADLRLIPVLAR</sequence>
<keyword evidence="4" id="KW-1185">Reference proteome</keyword>
<evidence type="ECO:0000259" key="1">
    <source>
        <dbReference type="Pfam" id="PF00646"/>
    </source>
</evidence>
<dbReference type="AlphaFoldDB" id="A0A2G2W174"/>
<evidence type="ECO:0000259" key="2">
    <source>
        <dbReference type="Pfam" id="PF24758"/>
    </source>
</evidence>
<dbReference type="InterPro" id="IPR055411">
    <property type="entry name" value="LRR_FXL15/At3g58940/PEG3-like"/>
</dbReference>
<dbReference type="InterPro" id="IPR032675">
    <property type="entry name" value="LRR_dom_sf"/>
</dbReference>
<accession>A0A2G2W174</accession>
<reference evidence="3 4" key="1">
    <citation type="journal article" date="2017" name="Genome Biol.">
        <title>New reference genome sequences of hot pepper reveal the massive evolution of plant disease-resistance genes by retroduplication.</title>
        <authorList>
            <person name="Kim S."/>
            <person name="Park J."/>
            <person name="Yeom S.I."/>
            <person name="Kim Y.M."/>
            <person name="Seo E."/>
            <person name="Kim K.T."/>
            <person name="Kim M.S."/>
            <person name="Lee J.M."/>
            <person name="Cheong K."/>
            <person name="Shin H.S."/>
            <person name="Kim S.B."/>
            <person name="Han K."/>
            <person name="Lee J."/>
            <person name="Park M."/>
            <person name="Lee H.A."/>
            <person name="Lee H.Y."/>
            <person name="Lee Y."/>
            <person name="Oh S."/>
            <person name="Lee J.H."/>
            <person name="Choi E."/>
            <person name="Choi E."/>
            <person name="Lee S.E."/>
            <person name="Jeon J."/>
            <person name="Kim H."/>
            <person name="Choi G."/>
            <person name="Song H."/>
            <person name="Lee J."/>
            <person name="Lee S.C."/>
            <person name="Kwon J.K."/>
            <person name="Lee H.Y."/>
            <person name="Koo N."/>
            <person name="Hong Y."/>
            <person name="Kim R.W."/>
            <person name="Kang W.H."/>
            <person name="Huh J.H."/>
            <person name="Kang B.C."/>
            <person name="Yang T.J."/>
            <person name="Lee Y.H."/>
            <person name="Bennetzen J.L."/>
            <person name="Choi D."/>
        </authorList>
    </citation>
    <scope>NUCLEOTIDE SEQUENCE [LARGE SCALE GENOMIC DNA]</scope>
    <source>
        <strain evidence="4">cv. PBC81</strain>
    </source>
</reference>
<dbReference type="InterPro" id="IPR036047">
    <property type="entry name" value="F-box-like_dom_sf"/>
</dbReference>
<feature type="domain" description="F-box/LRR-repeat protein 15/At3g58940/PEG3-like LRR" evidence="2">
    <location>
        <begin position="89"/>
        <end position="257"/>
    </location>
</feature>
<dbReference type="EMBL" id="MLFT02000009">
    <property type="protein sequence ID" value="PHT38939.1"/>
    <property type="molecule type" value="Genomic_DNA"/>
</dbReference>
<dbReference type="SUPFAM" id="SSF52047">
    <property type="entry name" value="RNI-like"/>
    <property type="match status" value="1"/>
</dbReference>
<dbReference type="PANTHER" id="PTHR45374">
    <property type="entry name" value="GLUTATHIONE S-TRANSFERASE TCHQD"/>
    <property type="match status" value="1"/>
</dbReference>
<feature type="domain" description="F-box" evidence="1">
    <location>
        <begin position="5"/>
        <end position="36"/>
    </location>
</feature>